<evidence type="ECO:0000313" key="19">
    <source>
        <dbReference type="EMBL" id="AUM61864.1"/>
    </source>
</evidence>
<dbReference type="GO" id="GO:0016787">
    <property type="term" value="F:hydrolase activity"/>
    <property type="evidence" value="ECO:0007669"/>
    <property type="project" value="UniProtKB-KW"/>
</dbReference>
<dbReference type="InterPro" id="IPR000605">
    <property type="entry name" value="Helicase_SF3_ssDNA/RNA_vir"/>
</dbReference>
<dbReference type="Pfam" id="PF02407">
    <property type="entry name" value="Viral_Rep"/>
    <property type="match status" value="1"/>
</dbReference>
<dbReference type="GO" id="GO:0003677">
    <property type="term" value="F:DNA binding"/>
    <property type="evidence" value="ECO:0007669"/>
    <property type="project" value="UniProtKB-KW"/>
</dbReference>
<evidence type="ECO:0000256" key="4">
    <source>
        <dbReference type="ARBA" id="ARBA00022679"/>
    </source>
</evidence>
<reference evidence="19" key="1">
    <citation type="submission" date="2017-01" db="EMBL/GenBank/DDBJ databases">
        <title>High-throughput sequencing uncovers low homogeneity in the biogeography of single-stranded DNA viruses.</title>
        <authorList>
            <person name="Pearson V.M."/>
            <person name="Rokyta D.R."/>
        </authorList>
    </citation>
    <scope>NUCLEOTIDE SEQUENCE</scope>
</reference>
<proteinExistence type="inferred from homology"/>
<comment type="cofactor">
    <cofactor evidence="1">
        <name>Mn(2+)</name>
        <dbReference type="ChEBI" id="CHEBI:29035"/>
    </cofactor>
</comment>
<keyword evidence="7" id="KW-0540">Nuclease</keyword>
<dbReference type="GO" id="GO:0016779">
    <property type="term" value="F:nucleotidyltransferase activity"/>
    <property type="evidence" value="ECO:0007669"/>
    <property type="project" value="UniProtKB-KW"/>
</dbReference>
<evidence type="ECO:0000256" key="16">
    <source>
        <dbReference type="ARBA" id="ARBA00032243"/>
    </source>
</evidence>
<evidence type="ECO:0000256" key="11">
    <source>
        <dbReference type="ARBA" id="ARBA00022801"/>
    </source>
</evidence>
<keyword evidence="6" id="KW-0235">DNA replication</keyword>
<keyword evidence="4" id="KW-0808">Transferase</keyword>
<dbReference type="Pfam" id="PF00910">
    <property type="entry name" value="RNA_helicase"/>
    <property type="match status" value="1"/>
</dbReference>
<evidence type="ECO:0000256" key="5">
    <source>
        <dbReference type="ARBA" id="ARBA00022695"/>
    </source>
</evidence>
<keyword evidence="13" id="KW-0238">DNA-binding</keyword>
<keyword evidence="5" id="KW-0548">Nucleotidyltransferase</keyword>
<dbReference type="InterPro" id="IPR027417">
    <property type="entry name" value="P-loop_NTPase"/>
</dbReference>
<dbReference type="SUPFAM" id="SSF52540">
    <property type="entry name" value="P-loop containing nucleoside triphosphate hydrolases"/>
    <property type="match status" value="1"/>
</dbReference>
<dbReference type="InterPro" id="IPR049912">
    <property type="entry name" value="CRESS_DNA_REP"/>
</dbReference>
<evidence type="ECO:0000256" key="8">
    <source>
        <dbReference type="ARBA" id="ARBA00022723"/>
    </source>
</evidence>
<evidence type="ECO:0000256" key="1">
    <source>
        <dbReference type="ARBA" id="ARBA00001936"/>
    </source>
</evidence>
<evidence type="ECO:0000256" key="14">
    <source>
        <dbReference type="ARBA" id="ARBA00023268"/>
    </source>
</evidence>
<evidence type="ECO:0000256" key="3">
    <source>
        <dbReference type="ARBA" id="ARBA00008545"/>
    </source>
</evidence>
<dbReference type="GO" id="GO:0042025">
    <property type="term" value="C:host cell nucleus"/>
    <property type="evidence" value="ECO:0007669"/>
    <property type="project" value="UniProtKB-SubCell"/>
</dbReference>
<feature type="domain" description="CRESS-DNA virus Rep endonuclease" evidence="18">
    <location>
        <begin position="2"/>
        <end position="101"/>
    </location>
</feature>
<organism evidence="19">
    <name type="scientific">uncultured virus</name>
    <dbReference type="NCBI Taxonomy" id="340016"/>
    <lineage>
        <taxon>Viruses</taxon>
        <taxon>environmental samples</taxon>
    </lineage>
</organism>
<dbReference type="GO" id="GO:0004519">
    <property type="term" value="F:endonuclease activity"/>
    <property type="evidence" value="ECO:0007669"/>
    <property type="project" value="UniProtKB-KW"/>
</dbReference>
<dbReference type="GO" id="GO:0046872">
    <property type="term" value="F:metal ion binding"/>
    <property type="evidence" value="ECO:0007669"/>
    <property type="project" value="UniProtKB-KW"/>
</dbReference>
<keyword evidence="10" id="KW-0255">Endonuclease</keyword>
<evidence type="ECO:0000256" key="17">
    <source>
        <dbReference type="ARBA" id="ARBA00049360"/>
    </source>
</evidence>
<dbReference type="GO" id="GO:0000166">
    <property type="term" value="F:nucleotide binding"/>
    <property type="evidence" value="ECO:0007669"/>
    <property type="project" value="UniProtKB-KW"/>
</dbReference>
<evidence type="ECO:0000256" key="7">
    <source>
        <dbReference type="ARBA" id="ARBA00022722"/>
    </source>
</evidence>
<evidence type="ECO:0000256" key="12">
    <source>
        <dbReference type="ARBA" id="ARBA00023124"/>
    </source>
</evidence>
<evidence type="ECO:0000256" key="13">
    <source>
        <dbReference type="ARBA" id="ARBA00023125"/>
    </source>
</evidence>
<keyword evidence="14" id="KW-0511">Multifunctional enzyme</keyword>
<dbReference type="Gene3D" id="3.40.1310.20">
    <property type="match status" value="1"/>
</dbReference>
<sequence length="303" mass="35480">MTIRLRNFCFTNYDMDYDYTQLIAVSSYLVYGLEECPTTKRKHHQGYCELKNQTSRTVILKLLNGMHIEKRKGTAKEASDYCKKGDDNLYSGINVTEHGEISQQGVRTDIKQSYAYAKEKKGLAVYLEEQEPNFQDIRIFQIASRTFQKDRRFKPEVYWIWGATGTGKTRYVVEKEQDLWISGKNLRWWEGYENQEATLFDDFRKDFCTFHELLRILDRYPYTAEVKGGSVKVNSPRMYITSCFHPSVVYDTREDIGQLLRRIDHIIEMSPLEGSELLITQYSQVGGNTNTPTCFLDDIYERA</sequence>
<name>A0A2K9LWL7_9VIRU</name>
<evidence type="ECO:0000256" key="15">
    <source>
        <dbReference type="ARBA" id="ARBA00030754"/>
    </source>
</evidence>
<dbReference type="EMBL" id="KY487898">
    <property type="protein sequence ID" value="AUM61864.1"/>
    <property type="molecule type" value="Genomic_DNA"/>
</dbReference>
<comment type="subcellular location">
    <subcellularLocation>
        <location evidence="2">Host nucleus</location>
    </subcellularLocation>
</comment>
<evidence type="ECO:0000259" key="18">
    <source>
        <dbReference type="PROSITE" id="PS52020"/>
    </source>
</evidence>
<comment type="catalytic activity">
    <reaction evidence="17">
        <text>ATP + H2O = ADP + phosphate + H(+)</text>
        <dbReference type="Rhea" id="RHEA:13065"/>
        <dbReference type="ChEBI" id="CHEBI:15377"/>
        <dbReference type="ChEBI" id="CHEBI:15378"/>
        <dbReference type="ChEBI" id="CHEBI:30616"/>
        <dbReference type="ChEBI" id="CHEBI:43474"/>
        <dbReference type="ChEBI" id="CHEBI:456216"/>
    </reaction>
</comment>
<accession>A0A2K9LWL7</accession>
<gene>
    <name evidence="19" type="primary">Rep</name>
</gene>
<dbReference type="Gene3D" id="3.40.50.300">
    <property type="entry name" value="P-loop containing nucleotide triphosphate hydrolases"/>
    <property type="match status" value="1"/>
</dbReference>
<dbReference type="GO" id="GO:0003723">
    <property type="term" value="F:RNA binding"/>
    <property type="evidence" value="ECO:0007669"/>
    <property type="project" value="InterPro"/>
</dbReference>
<evidence type="ECO:0000256" key="2">
    <source>
        <dbReference type="ARBA" id="ARBA00004147"/>
    </source>
</evidence>
<protein>
    <recommendedName>
        <fullName evidence="15">ATP-dependent helicase Rep</fullName>
    </recommendedName>
    <alternativeName>
        <fullName evidence="16">RepP</fullName>
    </alternativeName>
</protein>
<keyword evidence="12" id="KW-0190">Covalent protein-DNA linkage</keyword>
<evidence type="ECO:0000256" key="6">
    <source>
        <dbReference type="ARBA" id="ARBA00022705"/>
    </source>
</evidence>
<dbReference type="GO" id="GO:0003724">
    <property type="term" value="F:RNA helicase activity"/>
    <property type="evidence" value="ECO:0007669"/>
    <property type="project" value="InterPro"/>
</dbReference>
<evidence type="ECO:0000256" key="9">
    <source>
        <dbReference type="ARBA" id="ARBA00022741"/>
    </source>
</evidence>
<keyword evidence="9" id="KW-0547">Nucleotide-binding</keyword>
<dbReference type="GO" id="GO:0006260">
    <property type="term" value="P:DNA replication"/>
    <property type="evidence" value="ECO:0007669"/>
    <property type="project" value="UniProtKB-KW"/>
</dbReference>
<keyword evidence="8" id="KW-0479">Metal-binding</keyword>
<keyword evidence="11" id="KW-0378">Hydrolase</keyword>
<evidence type="ECO:0000256" key="10">
    <source>
        <dbReference type="ARBA" id="ARBA00022759"/>
    </source>
</evidence>
<comment type="similarity">
    <text evidence="3">Belongs to the nanoviruses/circoviruses replication-associated protein family.</text>
</comment>
<dbReference type="PROSITE" id="PS52020">
    <property type="entry name" value="CRESS_DNA_REP"/>
    <property type="match status" value="1"/>
</dbReference>